<reference evidence="1 2" key="1">
    <citation type="journal article" date="2024" name="Commun. Biol.">
        <title>Comparative genomic analysis of thermophilic fungi reveals convergent evolutionary adaptations and gene losses.</title>
        <authorList>
            <person name="Steindorff A.S."/>
            <person name="Aguilar-Pontes M.V."/>
            <person name="Robinson A.J."/>
            <person name="Andreopoulos B."/>
            <person name="LaButti K."/>
            <person name="Kuo A."/>
            <person name="Mondo S."/>
            <person name="Riley R."/>
            <person name="Otillar R."/>
            <person name="Haridas S."/>
            <person name="Lipzen A."/>
            <person name="Grimwood J."/>
            <person name="Schmutz J."/>
            <person name="Clum A."/>
            <person name="Reid I.D."/>
            <person name="Moisan M.C."/>
            <person name="Butler G."/>
            <person name="Nguyen T.T.M."/>
            <person name="Dewar K."/>
            <person name="Conant G."/>
            <person name="Drula E."/>
            <person name="Henrissat B."/>
            <person name="Hansel C."/>
            <person name="Singer S."/>
            <person name="Hutchinson M.I."/>
            <person name="de Vries R.P."/>
            <person name="Natvig D.O."/>
            <person name="Powell A.J."/>
            <person name="Tsang A."/>
            <person name="Grigoriev I.V."/>
        </authorList>
    </citation>
    <scope>NUCLEOTIDE SEQUENCE [LARGE SCALE GENOMIC DNA]</scope>
    <source>
        <strain evidence="1 2">CBS 494.80</strain>
    </source>
</reference>
<accession>A0ABR4CMU0</accession>
<feature type="non-terminal residue" evidence="1">
    <location>
        <position position="83"/>
    </location>
</feature>
<protein>
    <submittedName>
        <fullName evidence="1">Uncharacterized protein</fullName>
    </submittedName>
</protein>
<sequence length="83" mass="9312">MPRVSQVPYDGFCLLKGLISWCAGCEDRDLSASGRRYSSELEAPQLHDMHSRSRSSVIPVSVIPVLSISNTRWEQDCTTLLEE</sequence>
<evidence type="ECO:0000313" key="2">
    <source>
        <dbReference type="Proteomes" id="UP001595075"/>
    </source>
</evidence>
<evidence type="ECO:0000313" key="1">
    <source>
        <dbReference type="EMBL" id="KAL2071304.1"/>
    </source>
</evidence>
<proteinExistence type="predicted"/>
<dbReference type="Proteomes" id="UP001595075">
    <property type="component" value="Unassembled WGS sequence"/>
</dbReference>
<keyword evidence="2" id="KW-1185">Reference proteome</keyword>
<dbReference type="EMBL" id="JAZHXI010000005">
    <property type="protein sequence ID" value="KAL2071304.1"/>
    <property type="molecule type" value="Genomic_DNA"/>
</dbReference>
<name>A0ABR4CMU0_9HELO</name>
<organism evidence="1 2">
    <name type="scientific">Oculimacula yallundae</name>
    <dbReference type="NCBI Taxonomy" id="86028"/>
    <lineage>
        <taxon>Eukaryota</taxon>
        <taxon>Fungi</taxon>
        <taxon>Dikarya</taxon>
        <taxon>Ascomycota</taxon>
        <taxon>Pezizomycotina</taxon>
        <taxon>Leotiomycetes</taxon>
        <taxon>Helotiales</taxon>
        <taxon>Ploettnerulaceae</taxon>
        <taxon>Oculimacula</taxon>
    </lineage>
</organism>
<gene>
    <name evidence="1" type="ORF">VTL71DRAFT_12539</name>
</gene>
<comment type="caution">
    <text evidence="1">The sequence shown here is derived from an EMBL/GenBank/DDBJ whole genome shotgun (WGS) entry which is preliminary data.</text>
</comment>